<feature type="region of interest" description="Disordered" evidence="5">
    <location>
        <begin position="1"/>
        <end position="35"/>
    </location>
</feature>
<dbReference type="PANTHER" id="PTHR30055:SF151">
    <property type="entry name" value="TRANSCRIPTIONAL REGULATORY PROTEIN"/>
    <property type="match status" value="1"/>
</dbReference>
<dbReference type="Gene3D" id="1.10.357.10">
    <property type="entry name" value="Tetracycline Repressor, domain 2"/>
    <property type="match status" value="1"/>
</dbReference>
<proteinExistence type="predicted"/>
<dbReference type="EMBL" id="CP021121">
    <property type="protein sequence ID" value="ARQ69824.1"/>
    <property type="molecule type" value="Genomic_DNA"/>
</dbReference>
<reference evidence="7 8" key="1">
    <citation type="submission" date="2017-05" db="EMBL/GenBank/DDBJ databases">
        <title>Complete genome sequence of Streptomyces sp. SCSIO 03032 revealed the diverse biosynthetic pathways for its bioactive secondary metabolites.</title>
        <authorList>
            <person name="Ma L."/>
            <person name="Zhu Y."/>
            <person name="Zhang W."/>
            <person name="Zhang G."/>
            <person name="Tian X."/>
            <person name="Zhang S."/>
            <person name="Zhang C."/>
        </authorList>
    </citation>
    <scope>NUCLEOTIDE SEQUENCE [LARGE SCALE GENOMIC DNA]</scope>
    <source>
        <strain evidence="7 8">SCSIO 03032</strain>
    </source>
</reference>
<feature type="domain" description="HTH tetR-type" evidence="6">
    <location>
        <begin position="37"/>
        <end position="97"/>
    </location>
</feature>
<sequence length="269" mass="28135">MTGERSGTGDPTRTLELLWRGGPHGTGDRPARGRKPRITVDGIVAAAVAVADRDGIAAMSMPRVAESLGVGTMSLYTHVPGKAELIDLMVDAVLAERDLPRAGRPGRADWRSRVELYAESTLALHRRHPWLRQVSLVRPPLGPGLLAQEEFLIAALSGSGLPTAEIAPAAGAVAAAVDSAAGAEVEYAHAERADGQSDDAWWAARASFWEHHFDPEGHPAIAALWQAGALDRSAGEAARAAGAFGLARLLDGIEARARAAADPAAGPPR</sequence>
<evidence type="ECO:0000259" key="6">
    <source>
        <dbReference type="PROSITE" id="PS50977"/>
    </source>
</evidence>
<evidence type="ECO:0000313" key="8">
    <source>
        <dbReference type="Proteomes" id="UP000194218"/>
    </source>
</evidence>
<gene>
    <name evidence="7" type="ORF">CAG99_13965</name>
</gene>
<keyword evidence="8" id="KW-1185">Reference proteome</keyword>
<dbReference type="SUPFAM" id="SSF48498">
    <property type="entry name" value="Tetracyclin repressor-like, C-terminal domain"/>
    <property type="match status" value="1"/>
</dbReference>
<dbReference type="KEGG" id="smao:CAG99_13965"/>
<dbReference type="InterPro" id="IPR036271">
    <property type="entry name" value="Tet_transcr_reg_TetR-rel_C_sf"/>
</dbReference>
<evidence type="ECO:0000256" key="5">
    <source>
        <dbReference type="SAM" id="MobiDB-lite"/>
    </source>
</evidence>
<dbReference type="GO" id="GO:0003700">
    <property type="term" value="F:DNA-binding transcription factor activity"/>
    <property type="evidence" value="ECO:0007669"/>
    <property type="project" value="TreeGrafter"/>
</dbReference>
<dbReference type="PANTHER" id="PTHR30055">
    <property type="entry name" value="HTH-TYPE TRANSCRIPTIONAL REGULATOR RUTR"/>
    <property type="match status" value="1"/>
</dbReference>
<dbReference type="InterPro" id="IPR004111">
    <property type="entry name" value="Repressor_TetR_C"/>
</dbReference>
<dbReference type="InterPro" id="IPR009057">
    <property type="entry name" value="Homeodomain-like_sf"/>
</dbReference>
<evidence type="ECO:0000256" key="2">
    <source>
        <dbReference type="ARBA" id="ARBA00023125"/>
    </source>
</evidence>
<dbReference type="Proteomes" id="UP000194218">
    <property type="component" value="Chromosome"/>
</dbReference>
<dbReference type="SUPFAM" id="SSF46689">
    <property type="entry name" value="Homeodomain-like"/>
    <property type="match status" value="1"/>
</dbReference>
<dbReference type="PROSITE" id="PS50977">
    <property type="entry name" value="HTH_TETR_2"/>
    <property type="match status" value="1"/>
</dbReference>
<keyword evidence="3" id="KW-0804">Transcription</keyword>
<dbReference type="Pfam" id="PF00440">
    <property type="entry name" value="TetR_N"/>
    <property type="match status" value="1"/>
</dbReference>
<dbReference type="AlphaFoldDB" id="A0A1W7CYE2"/>
<evidence type="ECO:0000256" key="1">
    <source>
        <dbReference type="ARBA" id="ARBA00023015"/>
    </source>
</evidence>
<dbReference type="GO" id="GO:0045892">
    <property type="term" value="P:negative regulation of DNA-templated transcription"/>
    <property type="evidence" value="ECO:0007669"/>
    <property type="project" value="InterPro"/>
</dbReference>
<dbReference type="InterPro" id="IPR001647">
    <property type="entry name" value="HTH_TetR"/>
</dbReference>
<dbReference type="OrthoDB" id="2570341at2"/>
<dbReference type="Gene3D" id="1.10.10.60">
    <property type="entry name" value="Homeodomain-like"/>
    <property type="match status" value="1"/>
</dbReference>
<accession>A0A1W7CYE2</accession>
<dbReference type="RefSeq" id="WP_086159690.1">
    <property type="nucleotide sequence ID" value="NZ_CP021121.1"/>
</dbReference>
<evidence type="ECO:0000313" key="7">
    <source>
        <dbReference type="EMBL" id="ARQ69824.1"/>
    </source>
</evidence>
<organism evidence="7 8">
    <name type="scientific">Streptomyces marincola</name>
    <dbReference type="NCBI Taxonomy" id="2878388"/>
    <lineage>
        <taxon>Bacteria</taxon>
        <taxon>Bacillati</taxon>
        <taxon>Actinomycetota</taxon>
        <taxon>Actinomycetes</taxon>
        <taxon>Kitasatosporales</taxon>
        <taxon>Streptomycetaceae</taxon>
        <taxon>Streptomyces</taxon>
    </lineage>
</organism>
<feature type="DNA-binding region" description="H-T-H motif" evidence="4">
    <location>
        <begin position="60"/>
        <end position="79"/>
    </location>
</feature>
<dbReference type="InterPro" id="IPR050109">
    <property type="entry name" value="HTH-type_TetR-like_transc_reg"/>
</dbReference>
<keyword evidence="2 4" id="KW-0238">DNA-binding</keyword>
<evidence type="ECO:0000256" key="4">
    <source>
        <dbReference type="PROSITE-ProRule" id="PRU00335"/>
    </source>
</evidence>
<name>A0A1W7CYE2_9ACTN</name>
<protein>
    <submittedName>
        <fullName evidence="7">TetR family transcriptional regulator</fullName>
    </submittedName>
</protein>
<dbReference type="Pfam" id="PF02909">
    <property type="entry name" value="TetR_C_1"/>
    <property type="match status" value="1"/>
</dbReference>
<keyword evidence="1" id="KW-0805">Transcription regulation</keyword>
<evidence type="ECO:0000256" key="3">
    <source>
        <dbReference type="ARBA" id="ARBA00023163"/>
    </source>
</evidence>
<dbReference type="GO" id="GO:0000976">
    <property type="term" value="F:transcription cis-regulatory region binding"/>
    <property type="evidence" value="ECO:0007669"/>
    <property type="project" value="TreeGrafter"/>
</dbReference>